<feature type="region of interest" description="Disordered" evidence="2">
    <location>
        <begin position="420"/>
        <end position="456"/>
    </location>
</feature>
<feature type="region of interest" description="Disordered" evidence="2">
    <location>
        <begin position="228"/>
        <end position="401"/>
    </location>
</feature>
<dbReference type="OrthoDB" id="5564103at2759"/>
<feature type="compositionally biased region" description="Acidic residues" evidence="2">
    <location>
        <begin position="377"/>
        <end position="394"/>
    </location>
</feature>
<feature type="compositionally biased region" description="Low complexity" evidence="2">
    <location>
        <begin position="516"/>
        <end position="526"/>
    </location>
</feature>
<sequence>MSERVVYACPCLNIKLHLSNKYILESHQDSRIECFKKYTDPPLEGWSFELGMGGVQAEYNTLMKTRSIRDWITVSCLNCATDNVYSVRTSSKSTTKYPIDLETLCQAGDQVLIHRDTIFGHQLESIRKRTNFSSHFGIMLMSDATPLPDGQGLEETSETAIPGELYGQHKQLCKTLESSLENMRAETEKRIAAYREEEMTKLEQASARAKYDRKTIWHKILQVSRAVLEEEGRENTRSPVPRNDDDKTETSSRKETTNRVHFAGREEATPSPGSNPSRSSAPSTSTPSSFRRPSFVLDEHLLSANTDSSTRPRGQVYSPEGGDRNILHDGNTEEEEEDMFNLDEEIAEEESDEQEASPAKDSPEWTRRRPNRKYLSDEENEDDEDEDSAAEQEDNLSTSISAYATSVPIAISHGYQSWVPQESEKPVNPAERDPTSINEELIPNERTEQKSPSLQASSYVGYDHSSISDHAISRLFPPTGRRKSVAATGMTFRAPAPLETTIIGGSLDTRGKMSNAASGRKSSVVGGRERGGGGAGGVGGVEGTAETGGRRGSLRPGQDSESDAEEGPMIPPHILAASTYTDEAEELFGAIPRSSSGWRRQFE</sequence>
<proteinExistence type="predicted"/>
<name>A0A1X2HQS7_SYNRA</name>
<dbReference type="InParanoid" id="A0A1X2HQS7"/>
<protein>
    <submittedName>
        <fullName evidence="3">Uncharacterized protein</fullName>
    </submittedName>
</protein>
<feature type="compositionally biased region" description="Acidic residues" evidence="2">
    <location>
        <begin position="332"/>
        <end position="355"/>
    </location>
</feature>
<dbReference type="OMA" id="PMIPPHI"/>
<keyword evidence="1" id="KW-0175">Coiled coil</keyword>
<dbReference type="PANTHER" id="PTHR21844">
    <property type="entry name" value="AKT1 SUBSTRATE 1 PROTEIN"/>
    <property type="match status" value="1"/>
</dbReference>
<feature type="compositionally biased region" description="Basic and acidic residues" evidence="2">
    <location>
        <begin position="228"/>
        <end position="268"/>
    </location>
</feature>
<gene>
    <name evidence="3" type="ORF">BCR43DRAFT_561533</name>
</gene>
<dbReference type="GO" id="GO:0032007">
    <property type="term" value="P:negative regulation of TOR signaling"/>
    <property type="evidence" value="ECO:0007669"/>
    <property type="project" value="InterPro"/>
</dbReference>
<dbReference type="GO" id="GO:0005737">
    <property type="term" value="C:cytoplasm"/>
    <property type="evidence" value="ECO:0007669"/>
    <property type="project" value="TreeGrafter"/>
</dbReference>
<evidence type="ECO:0000256" key="2">
    <source>
        <dbReference type="SAM" id="MobiDB-lite"/>
    </source>
</evidence>
<feature type="coiled-coil region" evidence="1">
    <location>
        <begin position="166"/>
        <end position="197"/>
    </location>
</feature>
<feature type="compositionally biased region" description="Basic and acidic residues" evidence="2">
    <location>
        <begin position="422"/>
        <end position="434"/>
    </location>
</feature>
<reference evidence="3 4" key="1">
    <citation type="submission" date="2016-07" db="EMBL/GenBank/DDBJ databases">
        <title>Pervasive Adenine N6-methylation of Active Genes in Fungi.</title>
        <authorList>
            <consortium name="DOE Joint Genome Institute"/>
            <person name="Mondo S.J."/>
            <person name="Dannebaum R.O."/>
            <person name="Kuo R.C."/>
            <person name="Labutti K."/>
            <person name="Haridas S."/>
            <person name="Kuo A."/>
            <person name="Salamov A."/>
            <person name="Ahrendt S.R."/>
            <person name="Lipzen A."/>
            <person name="Sullivan W."/>
            <person name="Andreopoulos W.B."/>
            <person name="Clum A."/>
            <person name="Lindquist E."/>
            <person name="Daum C."/>
            <person name="Ramamoorthy G.K."/>
            <person name="Gryganskyi A."/>
            <person name="Culley D."/>
            <person name="Magnuson J.K."/>
            <person name="James T.Y."/>
            <person name="O'Malley M.A."/>
            <person name="Stajich J.E."/>
            <person name="Spatafora J.W."/>
            <person name="Visel A."/>
            <person name="Grigoriev I.V."/>
        </authorList>
    </citation>
    <scope>NUCLEOTIDE SEQUENCE [LARGE SCALE GENOMIC DNA]</scope>
    <source>
        <strain evidence="3 4">NRRL 2496</strain>
    </source>
</reference>
<feature type="compositionally biased region" description="Polar residues" evidence="2">
    <location>
        <begin position="303"/>
        <end position="312"/>
    </location>
</feature>
<evidence type="ECO:0000313" key="3">
    <source>
        <dbReference type="EMBL" id="ORZ01246.1"/>
    </source>
</evidence>
<dbReference type="EMBL" id="MCGN01000002">
    <property type="protein sequence ID" value="ORZ01246.1"/>
    <property type="molecule type" value="Genomic_DNA"/>
</dbReference>
<keyword evidence="4" id="KW-1185">Reference proteome</keyword>
<feature type="compositionally biased region" description="Low complexity" evidence="2">
    <location>
        <begin position="269"/>
        <end position="294"/>
    </location>
</feature>
<feature type="compositionally biased region" description="Gly residues" evidence="2">
    <location>
        <begin position="532"/>
        <end position="542"/>
    </location>
</feature>
<dbReference type="Proteomes" id="UP000242180">
    <property type="component" value="Unassembled WGS sequence"/>
</dbReference>
<feature type="compositionally biased region" description="Basic and acidic residues" evidence="2">
    <location>
        <begin position="321"/>
        <end position="331"/>
    </location>
</feature>
<evidence type="ECO:0000256" key="1">
    <source>
        <dbReference type="SAM" id="Coils"/>
    </source>
</evidence>
<dbReference type="PANTHER" id="PTHR21844:SF2">
    <property type="entry name" value="PROLINE-RICH AKT1 SUBSTRATE 1"/>
    <property type="match status" value="1"/>
</dbReference>
<dbReference type="AlphaFoldDB" id="A0A1X2HQS7"/>
<comment type="caution">
    <text evidence="3">The sequence shown here is derived from an EMBL/GenBank/DDBJ whole genome shotgun (WGS) entry which is preliminary data.</text>
</comment>
<dbReference type="STRING" id="13706.A0A1X2HQS7"/>
<feature type="region of interest" description="Disordered" evidence="2">
    <location>
        <begin position="502"/>
        <end position="570"/>
    </location>
</feature>
<dbReference type="InterPro" id="IPR026682">
    <property type="entry name" value="AKT1S1"/>
</dbReference>
<evidence type="ECO:0000313" key="4">
    <source>
        <dbReference type="Proteomes" id="UP000242180"/>
    </source>
</evidence>
<accession>A0A1X2HQS7</accession>
<organism evidence="3 4">
    <name type="scientific">Syncephalastrum racemosum</name>
    <name type="common">Filamentous fungus</name>
    <dbReference type="NCBI Taxonomy" id="13706"/>
    <lineage>
        <taxon>Eukaryota</taxon>
        <taxon>Fungi</taxon>
        <taxon>Fungi incertae sedis</taxon>
        <taxon>Mucoromycota</taxon>
        <taxon>Mucoromycotina</taxon>
        <taxon>Mucoromycetes</taxon>
        <taxon>Mucorales</taxon>
        <taxon>Syncephalastraceae</taxon>
        <taxon>Syncephalastrum</taxon>
    </lineage>
</organism>